<evidence type="ECO:0000313" key="1">
    <source>
        <dbReference type="EMBL" id="RVT52748.1"/>
    </source>
</evidence>
<dbReference type="OrthoDB" id="8913853at2"/>
<organism evidence="1 2">
    <name type="scientific">Rubrivivax albus</name>
    <dbReference type="NCBI Taxonomy" id="2499835"/>
    <lineage>
        <taxon>Bacteria</taxon>
        <taxon>Pseudomonadati</taxon>
        <taxon>Pseudomonadota</taxon>
        <taxon>Betaproteobacteria</taxon>
        <taxon>Burkholderiales</taxon>
        <taxon>Sphaerotilaceae</taxon>
        <taxon>Rubrivivax</taxon>
    </lineage>
</organism>
<comment type="caution">
    <text evidence="1">The sequence shown here is derived from an EMBL/GenBank/DDBJ whole genome shotgun (WGS) entry which is preliminary data.</text>
</comment>
<protein>
    <submittedName>
        <fullName evidence="1">Uncharacterized protein</fullName>
    </submittedName>
</protein>
<sequence length="432" mass="48417">MFERLRETLDVQFRGDSVVAGDDGYIKPNYELRDDGAWLRANDVEDSFNWTPACDVAAAHDGPDPLTTPALPFPFTARQLAAFMLDGWGWFLHQRFVGDDGLLDVETAQALLGGVRDAKPREAIEAALAALVQARHFVGEPDAELAKAEKVAASTFDALNAKAEKLHDWRAKGISEQERDARVQRRNAMTDSAKAALRQAQTAQHEDHKAWRSRMVLWLLGAGDRKYSRDEWQALLKLEQASAWLAGHAPDPSPEEKREELIGWYDATVRADYWFGISSVTAVEAAQLLSCENPHDPDSANWLETTTEHLNPEAKRELLRGFDDEGGKRSLTEWLQCAKSRGWRYDPWIEHYIAARGDSLPCPTRGVPAEETSQAQRQARRYQMCVDAGLVMPTNDYASLPRGISALAKQEGITRQAFSEDVKAHIRRLNGR</sequence>
<accession>A0A437JYR4</accession>
<dbReference type="RefSeq" id="WP_128198120.1">
    <property type="nucleotide sequence ID" value="NZ_SACT01000002.1"/>
</dbReference>
<evidence type="ECO:0000313" key="2">
    <source>
        <dbReference type="Proteomes" id="UP000288178"/>
    </source>
</evidence>
<gene>
    <name evidence="1" type="ORF">ENE75_10075</name>
</gene>
<name>A0A437JYR4_9BURK</name>
<proteinExistence type="predicted"/>
<dbReference type="EMBL" id="SACT01000002">
    <property type="protein sequence ID" value="RVT52748.1"/>
    <property type="molecule type" value="Genomic_DNA"/>
</dbReference>
<reference evidence="1 2" key="1">
    <citation type="submission" date="2019-01" db="EMBL/GenBank/DDBJ databases">
        <authorList>
            <person name="Chen W.-M."/>
        </authorList>
    </citation>
    <scope>NUCLEOTIDE SEQUENCE [LARGE SCALE GENOMIC DNA]</scope>
    <source>
        <strain evidence="1 2">ICH-3</strain>
    </source>
</reference>
<keyword evidence="2" id="KW-1185">Reference proteome</keyword>
<dbReference type="Proteomes" id="UP000288178">
    <property type="component" value="Unassembled WGS sequence"/>
</dbReference>
<dbReference type="AlphaFoldDB" id="A0A437JYR4"/>